<sequence>MPVSSDTVRTSPARESAAPTVVVIGAGPRGTGFLERIAANARSLYDGLPLDIHLVDPYPPGGGRIWRRDQSPLLWMNSMAQDVTMFTDASVPLAGPVREGPALHEWARDIGVERAPAGLGDELGALTGPSFPSRQAQSAYLGWVYEQTVAALPPGVTVHPHRTSAVRVSGPRDGRQRVWLAGRGEPLTADLVVLTIGHLDGEPDAEHAELGRFARRHGLVHLPPDFTADSDLSALRAGEPVLVRGLGLAFVDLMVLLTEGRGGRYSESGATAVADADGSGGSEGELVYHPSGNEPVLYVGSRRGVPYHSKIGYPLDGERPPLPRFLGPEQIDELLARPGPRDFTRDVRPLIDKELGFAHYHRLFTAHPERVRVEWTRFEEKYAAAGPGSPELAALVAAAVPDPADRLDLAALDRPLEGEKFASYEALQERLRAYVSADLTRRHDPAHSADLAVFLGLLSVYGQLVRLGDLGAGGGGWHGFFSYLASGPPGPRLRRLLALSRAGTVRFLGAGMTVEADERGGVFRAGSASVPGEYVEARALVEARLPDPDPERTRSPLLRALYEEGAATSAAGLVRVDPGDGRLVGHDGRPHPRRFALGPYTTARSSGAFTRPGTGGPAFRQNDATARAVLTFLREAVCAAGAGRRPGSDPTGPGPAAQDPTGPGPAAQDSADPDSAGPHDRPDSAGPRGRPRVGAPARSPLSTHD</sequence>
<dbReference type="PANTHER" id="PTHR40254">
    <property type="entry name" value="BLR0577 PROTEIN"/>
    <property type="match status" value="1"/>
</dbReference>
<keyword evidence="4" id="KW-1185">Reference proteome</keyword>
<feature type="compositionally biased region" description="Low complexity" evidence="1">
    <location>
        <begin position="685"/>
        <end position="698"/>
    </location>
</feature>
<dbReference type="InterPro" id="IPR038732">
    <property type="entry name" value="HpyO/CreE_NAD-binding"/>
</dbReference>
<feature type="region of interest" description="Disordered" evidence="1">
    <location>
        <begin position="641"/>
        <end position="705"/>
    </location>
</feature>
<feature type="compositionally biased region" description="Basic and acidic residues" evidence="1">
    <location>
        <begin position="581"/>
        <end position="590"/>
    </location>
</feature>
<proteinExistence type="predicted"/>
<dbReference type="Pfam" id="PF13454">
    <property type="entry name" value="NAD_binding_9"/>
    <property type="match status" value="1"/>
</dbReference>
<dbReference type="EMBL" id="BAAAKV010000006">
    <property type="protein sequence ID" value="GAA1155646.1"/>
    <property type="molecule type" value="Genomic_DNA"/>
</dbReference>
<evidence type="ECO:0000313" key="3">
    <source>
        <dbReference type="EMBL" id="GAA1155646.1"/>
    </source>
</evidence>
<dbReference type="InterPro" id="IPR052189">
    <property type="entry name" value="L-asp_N-monooxygenase_NS-form"/>
</dbReference>
<accession>A0ABN1ULS8</accession>
<dbReference type="PANTHER" id="PTHR40254:SF1">
    <property type="entry name" value="BLR0577 PROTEIN"/>
    <property type="match status" value="1"/>
</dbReference>
<dbReference type="SUPFAM" id="SSF51971">
    <property type="entry name" value="Nucleotide-binding domain"/>
    <property type="match status" value="1"/>
</dbReference>
<feature type="domain" description="FAD-dependent urate hydroxylase HpyO/Asp monooxygenase CreE-like FAD/NAD(P)-binding" evidence="2">
    <location>
        <begin position="22"/>
        <end position="198"/>
    </location>
</feature>
<name>A0ABN1ULS8_9ACTN</name>
<feature type="region of interest" description="Disordered" evidence="1">
    <location>
        <begin position="581"/>
        <end position="619"/>
    </location>
</feature>
<feature type="compositionally biased region" description="Low complexity" evidence="1">
    <location>
        <begin position="664"/>
        <end position="676"/>
    </location>
</feature>
<evidence type="ECO:0000313" key="4">
    <source>
        <dbReference type="Proteomes" id="UP001501371"/>
    </source>
</evidence>
<comment type="caution">
    <text evidence="3">The sequence shown here is derived from an EMBL/GenBank/DDBJ whole genome shotgun (WGS) entry which is preliminary data.</text>
</comment>
<organism evidence="3 4">
    <name type="scientific">Streptomyces hebeiensis</name>
    <dbReference type="NCBI Taxonomy" id="229486"/>
    <lineage>
        <taxon>Bacteria</taxon>
        <taxon>Bacillati</taxon>
        <taxon>Actinomycetota</taxon>
        <taxon>Actinomycetes</taxon>
        <taxon>Kitasatosporales</taxon>
        <taxon>Streptomycetaceae</taxon>
        <taxon>Streptomyces</taxon>
    </lineage>
</organism>
<reference evidence="3 4" key="1">
    <citation type="journal article" date="2019" name="Int. J. Syst. Evol. Microbiol.">
        <title>The Global Catalogue of Microorganisms (GCM) 10K type strain sequencing project: providing services to taxonomists for standard genome sequencing and annotation.</title>
        <authorList>
            <consortium name="The Broad Institute Genomics Platform"/>
            <consortium name="The Broad Institute Genome Sequencing Center for Infectious Disease"/>
            <person name="Wu L."/>
            <person name="Ma J."/>
        </authorList>
    </citation>
    <scope>NUCLEOTIDE SEQUENCE [LARGE SCALE GENOMIC DNA]</scope>
    <source>
        <strain evidence="3 4">JCM 12696</strain>
    </source>
</reference>
<dbReference type="Proteomes" id="UP001501371">
    <property type="component" value="Unassembled WGS sequence"/>
</dbReference>
<dbReference type="RefSeq" id="WP_344270428.1">
    <property type="nucleotide sequence ID" value="NZ_BAAAKV010000006.1"/>
</dbReference>
<evidence type="ECO:0000259" key="2">
    <source>
        <dbReference type="Pfam" id="PF13454"/>
    </source>
</evidence>
<protein>
    <submittedName>
        <fullName evidence="3">FAD/NAD(P)-binding protein</fullName>
    </submittedName>
</protein>
<evidence type="ECO:0000256" key="1">
    <source>
        <dbReference type="SAM" id="MobiDB-lite"/>
    </source>
</evidence>
<gene>
    <name evidence="3" type="ORF">GCM10009654_09110</name>
</gene>